<dbReference type="InterPro" id="IPR009836">
    <property type="entry name" value="GRDP-like"/>
</dbReference>
<dbReference type="Proteomes" id="UP001197093">
    <property type="component" value="Unassembled WGS sequence"/>
</dbReference>
<organism evidence="2 3">
    <name type="scientific">Staphylotrichum longicolle</name>
    <dbReference type="NCBI Taxonomy" id="669026"/>
    <lineage>
        <taxon>Eukaryota</taxon>
        <taxon>Fungi</taxon>
        <taxon>Dikarya</taxon>
        <taxon>Ascomycota</taxon>
        <taxon>Pezizomycotina</taxon>
        <taxon>Sordariomycetes</taxon>
        <taxon>Sordariomycetidae</taxon>
        <taxon>Sordariales</taxon>
        <taxon>Chaetomiaceae</taxon>
        <taxon>Staphylotrichum</taxon>
    </lineage>
</organism>
<evidence type="ECO:0000313" key="3">
    <source>
        <dbReference type="Proteomes" id="UP001197093"/>
    </source>
</evidence>
<proteinExistence type="predicted"/>
<dbReference type="PANTHER" id="PTHR34365">
    <property type="entry name" value="ENOLASE (DUF1399)"/>
    <property type="match status" value="1"/>
</dbReference>
<dbReference type="EMBL" id="JAHCVI010000002">
    <property type="protein sequence ID" value="KAG7288413.1"/>
    <property type="molecule type" value="Genomic_DNA"/>
</dbReference>
<dbReference type="Pfam" id="PF07173">
    <property type="entry name" value="GRDP-like"/>
    <property type="match status" value="1"/>
</dbReference>
<dbReference type="PANTHER" id="PTHR34365:SF7">
    <property type="entry name" value="GLYCINE-RICH DOMAIN-CONTAINING PROTEIN 1"/>
    <property type="match status" value="1"/>
</dbReference>
<evidence type="ECO:0000256" key="1">
    <source>
        <dbReference type="SAM" id="MobiDB-lite"/>
    </source>
</evidence>
<comment type="caution">
    <text evidence="2">The sequence shown here is derived from an EMBL/GenBank/DDBJ whole genome shotgun (WGS) entry which is preliminary data.</text>
</comment>
<keyword evidence="3" id="KW-1185">Reference proteome</keyword>
<feature type="region of interest" description="Disordered" evidence="1">
    <location>
        <begin position="461"/>
        <end position="485"/>
    </location>
</feature>
<accession>A0AAD4F028</accession>
<feature type="compositionally biased region" description="Basic and acidic residues" evidence="1">
    <location>
        <begin position="465"/>
        <end position="479"/>
    </location>
</feature>
<evidence type="ECO:0000313" key="2">
    <source>
        <dbReference type="EMBL" id="KAG7288413.1"/>
    </source>
</evidence>
<dbReference type="AlphaFoldDB" id="A0AAD4F028"/>
<sequence length="522" mass="59455">MSHTVTRHLNDLHRASGDEATKLDMYTRGRLWTRDPLIPYRTATTADEQPKIPDPTLFASLTHPATGTPDLPALGECAVHLELLEAFRTLRVNVIRSSALDTTFGVKILKRNVFRRSRDEKTDKYVMKPAQLQDTTWGTRRRQKWSYFLGIAVGRFKVWMLKMDGFLKASTGLEERTRLPFLPPLELHAAINSENWEYTLPQAAARWTEEHAIMEPDLFHYLCQAGKVSNSVSTALARYGENEAQIFPLGESLNMRGLTSRDRAFLAALQQTELDKEANQPLAANVQRQAAFVDKMHAQLWIRSPAVEGTLRRAGDRYEKFLRLLQLCPRQMLVPTLDIDLVWHTHQCSAGAYYASVKRRTGVFLNHDDKLGRPVLQDGLEGTKKQFLMRFGEEYERCLCWDCEAVASALEEANGGAGPRKESVSTLVTKVKEDVHYYRSLIDQNTQHLVLNHEYDRLGSISRDSNQDDHPISASKEKGFVPPRVSPLTHMRPLRALWHPPPPRPHKSPIRPIWPMSSAHCL</sequence>
<gene>
    <name evidence="2" type="ORF">NEMBOFW57_004763</name>
</gene>
<reference evidence="2" key="1">
    <citation type="submission" date="2023-02" db="EMBL/GenBank/DDBJ databases">
        <authorList>
            <person name="Palmer J.M."/>
        </authorList>
    </citation>
    <scope>NUCLEOTIDE SEQUENCE</scope>
    <source>
        <strain evidence="2">FW57</strain>
    </source>
</reference>
<protein>
    <submittedName>
        <fullName evidence="2">Uncharacterized protein</fullName>
    </submittedName>
</protein>
<name>A0AAD4F028_9PEZI</name>